<accession>A0A919FUL8</accession>
<keyword evidence="2" id="KW-1185">Reference proteome</keyword>
<evidence type="ECO:0000313" key="1">
    <source>
        <dbReference type="EMBL" id="GHH72707.1"/>
    </source>
</evidence>
<evidence type="ECO:0000313" key="2">
    <source>
        <dbReference type="Proteomes" id="UP000617734"/>
    </source>
</evidence>
<comment type="caution">
    <text evidence="1">The sequence shown here is derived from an EMBL/GenBank/DDBJ whole genome shotgun (WGS) entry which is preliminary data.</text>
</comment>
<reference evidence="1" key="2">
    <citation type="submission" date="2020-09" db="EMBL/GenBank/DDBJ databases">
        <authorList>
            <person name="Sun Q."/>
            <person name="Ohkuma M."/>
        </authorList>
    </citation>
    <scope>NUCLEOTIDE SEQUENCE</scope>
    <source>
        <strain evidence="1">JCM 4646</strain>
    </source>
</reference>
<gene>
    <name evidence="1" type="ORF">GCM10018781_35880</name>
</gene>
<dbReference type="AlphaFoldDB" id="A0A919FUL8"/>
<dbReference type="Proteomes" id="UP000617734">
    <property type="component" value="Unassembled WGS sequence"/>
</dbReference>
<name>A0A919FUL8_9ACTN</name>
<proteinExistence type="predicted"/>
<organism evidence="1 2">
    <name type="scientific">Kitasatospora indigofera</name>
    <dbReference type="NCBI Taxonomy" id="67307"/>
    <lineage>
        <taxon>Bacteria</taxon>
        <taxon>Bacillati</taxon>
        <taxon>Actinomycetota</taxon>
        <taxon>Actinomycetes</taxon>
        <taxon>Kitasatosporales</taxon>
        <taxon>Streptomycetaceae</taxon>
        <taxon>Kitasatospora</taxon>
    </lineage>
</organism>
<reference evidence="1" key="1">
    <citation type="journal article" date="2014" name="Int. J. Syst. Evol. Microbiol.">
        <title>Complete genome sequence of Corynebacterium casei LMG S-19264T (=DSM 44701T), isolated from a smear-ripened cheese.</title>
        <authorList>
            <consortium name="US DOE Joint Genome Institute (JGI-PGF)"/>
            <person name="Walter F."/>
            <person name="Albersmeier A."/>
            <person name="Kalinowski J."/>
            <person name="Ruckert C."/>
        </authorList>
    </citation>
    <scope>NUCLEOTIDE SEQUENCE</scope>
    <source>
        <strain evidence="1">JCM 4646</strain>
    </source>
</reference>
<sequence>MACAWLGPARVTVAAVPVRTLKPRATIVMKRTFCDMGVPDPLAFGYVPGCFRDAVVCGGGGGWSVPGPLRGAAVPVSGPSFLPTP</sequence>
<dbReference type="EMBL" id="BNBO01000018">
    <property type="protein sequence ID" value="GHH72707.1"/>
    <property type="molecule type" value="Genomic_DNA"/>
</dbReference>
<protein>
    <submittedName>
        <fullName evidence="1">Uncharacterized protein</fullName>
    </submittedName>
</protein>